<dbReference type="EMBL" id="WWEQ01000018">
    <property type="protein sequence ID" value="MYM19541.1"/>
    <property type="molecule type" value="Genomic_DNA"/>
</dbReference>
<name>A0A6N9H6N7_9MICO</name>
<comment type="caution">
    <text evidence="2">The sequence shown here is derived from an EMBL/GenBank/DDBJ whole genome shotgun (WGS) entry which is preliminary data.</text>
</comment>
<evidence type="ECO:0000313" key="2">
    <source>
        <dbReference type="EMBL" id="MYM19541.1"/>
    </source>
</evidence>
<organism evidence="2 3">
    <name type="scientific">Brevibacterium rongguiense</name>
    <dbReference type="NCBI Taxonomy" id="2695267"/>
    <lineage>
        <taxon>Bacteria</taxon>
        <taxon>Bacillati</taxon>
        <taxon>Actinomycetota</taxon>
        <taxon>Actinomycetes</taxon>
        <taxon>Micrococcales</taxon>
        <taxon>Brevibacteriaceae</taxon>
        <taxon>Brevibacterium</taxon>
    </lineage>
</organism>
<feature type="transmembrane region" description="Helical" evidence="1">
    <location>
        <begin position="49"/>
        <end position="71"/>
    </location>
</feature>
<evidence type="ECO:0000313" key="3">
    <source>
        <dbReference type="Proteomes" id="UP000469215"/>
    </source>
</evidence>
<dbReference type="Proteomes" id="UP000469215">
    <property type="component" value="Unassembled WGS sequence"/>
</dbReference>
<keyword evidence="3" id="KW-1185">Reference proteome</keyword>
<gene>
    <name evidence="2" type="ORF">GSY69_06045</name>
</gene>
<accession>A0A6N9H6N7</accession>
<keyword evidence="1" id="KW-0472">Membrane</keyword>
<keyword evidence="1" id="KW-1133">Transmembrane helix</keyword>
<dbReference type="AlphaFoldDB" id="A0A6N9H6N7"/>
<feature type="transmembrane region" description="Helical" evidence="1">
    <location>
        <begin position="24"/>
        <end position="43"/>
    </location>
</feature>
<proteinExistence type="predicted"/>
<protein>
    <submittedName>
        <fullName evidence="2">Uncharacterized protein</fullName>
    </submittedName>
</protein>
<keyword evidence="1" id="KW-0812">Transmembrane</keyword>
<evidence type="ECO:0000256" key="1">
    <source>
        <dbReference type="SAM" id="Phobius"/>
    </source>
</evidence>
<dbReference type="RefSeq" id="WP_160952970.1">
    <property type="nucleotide sequence ID" value="NZ_WWEQ01000018.1"/>
</dbReference>
<sequence length="80" mass="8419">MHMVSGQTDSPTGGDSRRRHLQTFGLKALALIPIALLGWLLGMNGPVGAAAPLIILVGGVVILAVDGVLSYRTEKRASRR</sequence>
<reference evidence="2 3" key="1">
    <citation type="submission" date="2020-01" db="EMBL/GenBank/DDBJ databases">
        <authorList>
            <person name="Deng T."/>
        </authorList>
    </citation>
    <scope>NUCLEOTIDE SEQUENCE [LARGE SCALE GENOMIC DNA]</scope>
    <source>
        <strain evidence="2 3">5221</strain>
    </source>
</reference>